<evidence type="ECO:0000256" key="1">
    <source>
        <dbReference type="ARBA" id="ARBA00010164"/>
    </source>
</evidence>
<comment type="similarity">
    <text evidence="1">Belongs to the HipA Ser/Thr kinase family.</text>
</comment>
<reference evidence="6" key="1">
    <citation type="journal article" date="2019" name="Int. J. Syst. Evol. Microbiol.">
        <title>The Global Catalogue of Microorganisms (GCM) 10K type strain sequencing project: providing services to taxonomists for standard genome sequencing and annotation.</title>
        <authorList>
            <consortium name="The Broad Institute Genomics Platform"/>
            <consortium name="The Broad Institute Genome Sequencing Center for Infectious Disease"/>
            <person name="Wu L."/>
            <person name="Ma J."/>
        </authorList>
    </citation>
    <scope>NUCLEOTIDE SEQUENCE [LARGE SCALE GENOMIC DNA]</scope>
    <source>
        <strain evidence="6">CCUG 58412</strain>
    </source>
</reference>
<dbReference type="InterPro" id="IPR052028">
    <property type="entry name" value="HipA_Ser/Thr_kinase"/>
</dbReference>
<dbReference type="NCBIfam" id="NF007297">
    <property type="entry name" value="PRK09775.1"/>
    <property type="match status" value="1"/>
</dbReference>
<evidence type="ECO:0000313" key="6">
    <source>
        <dbReference type="Proteomes" id="UP001597128"/>
    </source>
</evidence>
<sequence>MRPINKSARYLLDHELRVRRVTDAATLAKALDVSSPTVLRIIQERGDEIVRIGTTKNARYALRRMLRGKAELIPVYKIDRNGKGSLLTHLSLASSLGAVLDVRAMGWPVAKDTTSWWDGLPYPLADMRPQGFLGRSLARQISQSFGVSENPEQWSDDDVTYVLTIKGSDTHGNLIIGDAAYKDFLHTVANPTTPITEEQIPKRYPELANLATQFGGTGSSAGGEFPKFTTKRYFSAGSNSNVIVKFSGADESSAVRRWSDLLVCEHLALEVIRKSERLNAPLSRIIQSQGRTFFEIERFDRVGELGRIACASLASLDNAFVGIGSGSWVDAAKRLIQEKVIPADLINDISILWWFGKLIANTDMHFGNLTFLIEPEVKLSPAYDMLPMLYAPLAGGEVPERMFKIALPMPQEEGVWDIAFEMATEFWSIAAKDGRITSGFRAICEENLNALTGLQQRLSRNN</sequence>
<evidence type="ECO:0000259" key="4">
    <source>
        <dbReference type="Pfam" id="PF07804"/>
    </source>
</evidence>
<organism evidence="5 6">
    <name type="scientific">Methylophilus luteus</name>
    <dbReference type="NCBI Taxonomy" id="640108"/>
    <lineage>
        <taxon>Bacteria</taxon>
        <taxon>Pseudomonadati</taxon>
        <taxon>Pseudomonadota</taxon>
        <taxon>Betaproteobacteria</taxon>
        <taxon>Nitrosomonadales</taxon>
        <taxon>Methylophilaceae</taxon>
        <taxon>Methylophilus</taxon>
    </lineage>
</organism>
<feature type="domain" description="HipA-like C-terminal" evidence="4">
    <location>
        <begin position="219"/>
        <end position="391"/>
    </location>
</feature>
<keyword evidence="6" id="KW-1185">Reference proteome</keyword>
<gene>
    <name evidence="5" type="primary">yjjJ</name>
    <name evidence="5" type="ORF">ACFQ1Z_07230</name>
</gene>
<accession>A0ABW3F6R7</accession>
<dbReference type="EMBL" id="JBHTKB010000001">
    <property type="protein sequence ID" value="MFD0913333.1"/>
    <property type="molecule type" value="Genomic_DNA"/>
</dbReference>
<keyword evidence="2" id="KW-0808">Transferase</keyword>
<evidence type="ECO:0000256" key="2">
    <source>
        <dbReference type="ARBA" id="ARBA00022679"/>
    </source>
</evidence>
<dbReference type="PANTHER" id="PTHR37419">
    <property type="entry name" value="SERINE/THREONINE-PROTEIN KINASE TOXIN HIPA"/>
    <property type="match status" value="1"/>
</dbReference>
<dbReference type="Pfam" id="PF07804">
    <property type="entry name" value="HipA_C"/>
    <property type="match status" value="1"/>
</dbReference>
<keyword evidence="3" id="KW-0418">Kinase</keyword>
<dbReference type="PANTHER" id="PTHR37419:SF8">
    <property type="entry name" value="TOXIN YJJJ"/>
    <property type="match status" value="1"/>
</dbReference>
<evidence type="ECO:0000256" key="3">
    <source>
        <dbReference type="ARBA" id="ARBA00022777"/>
    </source>
</evidence>
<comment type="caution">
    <text evidence="5">The sequence shown here is derived from an EMBL/GenBank/DDBJ whole genome shotgun (WGS) entry which is preliminary data.</text>
</comment>
<evidence type="ECO:0000313" key="5">
    <source>
        <dbReference type="EMBL" id="MFD0913333.1"/>
    </source>
</evidence>
<dbReference type="Proteomes" id="UP001597128">
    <property type="component" value="Unassembled WGS sequence"/>
</dbReference>
<dbReference type="InterPro" id="IPR012893">
    <property type="entry name" value="HipA-like_C"/>
</dbReference>
<dbReference type="RefSeq" id="WP_379056656.1">
    <property type="nucleotide sequence ID" value="NZ_JBHTKB010000001.1"/>
</dbReference>
<name>A0ABW3F6R7_9PROT</name>
<protein>
    <submittedName>
        <fullName evidence="5">Type II toxin-antitoxin system HipA family toxin YjjJ</fullName>
    </submittedName>
</protein>
<proteinExistence type="inferred from homology"/>